<evidence type="ECO:0000313" key="1">
    <source>
        <dbReference type="EMBL" id="BBW97832.1"/>
    </source>
</evidence>
<reference evidence="2" key="1">
    <citation type="journal article" date="2020" name="Microbiol. Resour. Announc.">
        <title>Complete Genome Sequence of Geobacillus sp. Strain E55-1, Isolated from Mine Geyser in Japan.</title>
        <authorList>
            <person name="Miyazaki K."/>
            <person name="Hase E."/>
            <person name="Tokito N."/>
        </authorList>
    </citation>
    <scope>NUCLEOTIDE SEQUENCE [LARGE SCALE GENOMIC DNA]</scope>
    <source>
        <strain evidence="2">E55-1</strain>
    </source>
</reference>
<gene>
    <name evidence="1" type="ORF">GsuE55_26650</name>
</gene>
<dbReference type="Proteomes" id="UP000501421">
    <property type="component" value="Chromosome"/>
</dbReference>
<dbReference type="EMBL" id="AP022557">
    <property type="protein sequence ID" value="BBW97832.1"/>
    <property type="molecule type" value="Genomic_DNA"/>
</dbReference>
<keyword evidence="2" id="KW-1185">Reference proteome</keyword>
<proteinExistence type="predicted"/>
<accession>A0A679FMN3</accession>
<protein>
    <submittedName>
        <fullName evidence="1">Uncharacterized protein</fullName>
    </submittedName>
</protein>
<sequence>MRKEADRGLVFGCLFSKKDGHFFTMGRILPDDAEKENTKRILVR</sequence>
<name>A0A679FMN3_9BACL</name>
<evidence type="ECO:0000313" key="2">
    <source>
        <dbReference type="Proteomes" id="UP000501421"/>
    </source>
</evidence>
<dbReference type="RefSeq" id="WP_255358718.1">
    <property type="nucleotide sequence ID" value="NZ_AP022557.1"/>
</dbReference>
<organism evidence="1 2">
    <name type="scientific">Geobacillus subterraneus</name>
    <dbReference type="NCBI Taxonomy" id="129338"/>
    <lineage>
        <taxon>Bacteria</taxon>
        <taxon>Bacillati</taxon>
        <taxon>Bacillota</taxon>
        <taxon>Bacilli</taxon>
        <taxon>Bacillales</taxon>
        <taxon>Anoxybacillaceae</taxon>
        <taxon>Geobacillus</taxon>
    </lineage>
</organism>
<dbReference type="AlphaFoldDB" id="A0A679FMN3"/>